<name>A0A812P8J0_9DINO</name>
<reference evidence="1" key="1">
    <citation type="submission" date="2021-02" db="EMBL/GenBank/DDBJ databases">
        <authorList>
            <person name="Dougan E. K."/>
            <person name="Rhodes N."/>
            <person name="Thang M."/>
            <person name="Chan C."/>
        </authorList>
    </citation>
    <scope>NUCLEOTIDE SEQUENCE</scope>
</reference>
<keyword evidence="2" id="KW-1185">Reference proteome</keyword>
<dbReference type="EMBL" id="CAJNJA010014342">
    <property type="protein sequence ID" value="CAE7340393.1"/>
    <property type="molecule type" value="Genomic_DNA"/>
</dbReference>
<comment type="caution">
    <text evidence="1">The sequence shown here is derived from an EMBL/GenBank/DDBJ whole genome shotgun (WGS) entry which is preliminary data.</text>
</comment>
<protein>
    <submittedName>
        <fullName evidence="1">FumA protein</fullName>
    </submittedName>
</protein>
<dbReference type="AlphaFoldDB" id="A0A812P8J0"/>
<proteinExistence type="predicted"/>
<evidence type="ECO:0000313" key="1">
    <source>
        <dbReference type="EMBL" id="CAE7340393.1"/>
    </source>
</evidence>
<evidence type="ECO:0000313" key="2">
    <source>
        <dbReference type="Proteomes" id="UP000601435"/>
    </source>
</evidence>
<accession>A0A812P8J0</accession>
<gene>
    <name evidence="1" type="primary">fumA</name>
    <name evidence="1" type="ORF">SNEC2469_LOCUS8755</name>
</gene>
<organism evidence="1 2">
    <name type="scientific">Symbiodinium necroappetens</name>
    <dbReference type="NCBI Taxonomy" id="1628268"/>
    <lineage>
        <taxon>Eukaryota</taxon>
        <taxon>Sar</taxon>
        <taxon>Alveolata</taxon>
        <taxon>Dinophyceae</taxon>
        <taxon>Suessiales</taxon>
        <taxon>Symbiodiniaceae</taxon>
        <taxon>Symbiodinium</taxon>
    </lineage>
</organism>
<dbReference type="Proteomes" id="UP000601435">
    <property type="component" value="Unassembled WGS sequence"/>
</dbReference>
<dbReference type="OrthoDB" id="412167at2759"/>
<sequence>MPPESRDRGKVDDLLKEEEKEPDFMNFGAMTPSFSLAAPEAKDEDIETGHEREAPGAAPWRIFRNMTLVTCIFWICAGAWEFSTVLVPELIDMGLAFEDEFEAQNKHSTQLNLEHVRLQPVDAVALAGEHRASLMALRNAVKNAHYEAVNTTWPYPGIRPTGLSCDSHGRHLLVTDGLSAFVALVEEEKAATAQDGMRLRQPAPLARAEFKQVDSCAALLGQQLQDTALSCADNSTASCEAMVLHQQGQRVASCHLSGHGGGLSLSVASSWLSGTRSDRQSEQAQFLMVDPICNADSLGAGCTSVGTSRWRLARLQRGTQGDDLIPLDVTDDKDAELGRPKTMRLMTERYLGVLRAGDKTLELLDLDNGGATSAKLQLQTNMHLESFCTTGDHMYLLGSRPHPKLLRVPLRTALAFAA</sequence>